<proteinExistence type="predicted"/>
<name>A0A183AHS5_9TREM</name>
<evidence type="ECO:0000313" key="1">
    <source>
        <dbReference type="EMBL" id="VDP78552.1"/>
    </source>
</evidence>
<protein>
    <submittedName>
        <fullName evidence="1 3">Uncharacterized protein</fullName>
    </submittedName>
</protein>
<reference evidence="1 2" key="2">
    <citation type="submission" date="2018-11" db="EMBL/GenBank/DDBJ databases">
        <authorList>
            <consortium name="Pathogen Informatics"/>
        </authorList>
    </citation>
    <scope>NUCLEOTIDE SEQUENCE [LARGE SCALE GENOMIC DNA]</scope>
    <source>
        <strain evidence="1 2">Egypt</strain>
    </source>
</reference>
<evidence type="ECO:0000313" key="2">
    <source>
        <dbReference type="Proteomes" id="UP000272942"/>
    </source>
</evidence>
<gene>
    <name evidence="1" type="ORF">ECPE_LOCUS6510</name>
</gene>
<keyword evidence="2" id="KW-1185">Reference proteome</keyword>
<dbReference type="WBParaSite" id="ECPE_0000652301-mRNA-1">
    <property type="protein sequence ID" value="ECPE_0000652301-mRNA-1"/>
    <property type="gene ID" value="ECPE_0000652301"/>
</dbReference>
<sequence>MSYFRPDTRHIIDSQHTSNTNDWFGQATTRLEQTLCPIQLSASSPTRTTLIGANNNLQDPDEMQIKKMQFPVEENRPISSDQIQPTLPVRFSPVYGGAGISRCDVKPKEMIGLSIELNSTTMAIDKLKQEVDMNGDEEEQIR</sequence>
<evidence type="ECO:0000313" key="3">
    <source>
        <dbReference type="WBParaSite" id="ECPE_0000652301-mRNA-1"/>
    </source>
</evidence>
<reference evidence="3" key="1">
    <citation type="submission" date="2016-06" db="UniProtKB">
        <authorList>
            <consortium name="WormBaseParasite"/>
        </authorList>
    </citation>
    <scope>IDENTIFICATION</scope>
</reference>
<dbReference type="Proteomes" id="UP000272942">
    <property type="component" value="Unassembled WGS sequence"/>
</dbReference>
<accession>A0A183AHS5</accession>
<organism evidence="3">
    <name type="scientific">Echinostoma caproni</name>
    <dbReference type="NCBI Taxonomy" id="27848"/>
    <lineage>
        <taxon>Eukaryota</taxon>
        <taxon>Metazoa</taxon>
        <taxon>Spiralia</taxon>
        <taxon>Lophotrochozoa</taxon>
        <taxon>Platyhelminthes</taxon>
        <taxon>Trematoda</taxon>
        <taxon>Digenea</taxon>
        <taxon>Plagiorchiida</taxon>
        <taxon>Echinostomata</taxon>
        <taxon>Echinostomatoidea</taxon>
        <taxon>Echinostomatidae</taxon>
        <taxon>Echinostoma</taxon>
    </lineage>
</organism>
<dbReference type="EMBL" id="UZAN01043521">
    <property type="protein sequence ID" value="VDP78552.1"/>
    <property type="molecule type" value="Genomic_DNA"/>
</dbReference>
<dbReference type="AlphaFoldDB" id="A0A183AHS5"/>